<evidence type="ECO:0000256" key="2">
    <source>
        <dbReference type="ARBA" id="ARBA00022692"/>
    </source>
</evidence>
<dbReference type="Proteomes" id="UP001201812">
    <property type="component" value="Unassembled WGS sequence"/>
</dbReference>
<feature type="compositionally biased region" description="Basic and acidic residues" evidence="6">
    <location>
        <begin position="269"/>
        <end position="278"/>
    </location>
</feature>
<feature type="compositionally biased region" description="Low complexity" evidence="6">
    <location>
        <begin position="37"/>
        <end position="52"/>
    </location>
</feature>
<dbReference type="PROSITE" id="PS51225">
    <property type="entry name" value="MARVEL"/>
    <property type="match status" value="1"/>
</dbReference>
<dbReference type="PANTHER" id="PTHR22776:SF52">
    <property type="entry name" value="MARVEL DOMAIN-CONTAINING PROTEIN"/>
    <property type="match status" value="1"/>
</dbReference>
<feature type="region of interest" description="Disordered" evidence="6">
    <location>
        <begin position="1"/>
        <end position="83"/>
    </location>
</feature>
<organism evidence="9 10">
    <name type="scientific">Ditylenchus destructor</name>
    <dbReference type="NCBI Taxonomy" id="166010"/>
    <lineage>
        <taxon>Eukaryota</taxon>
        <taxon>Metazoa</taxon>
        <taxon>Ecdysozoa</taxon>
        <taxon>Nematoda</taxon>
        <taxon>Chromadorea</taxon>
        <taxon>Rhabditida</taxon>
        <taxon>Tylenchina</taxon>
        <taxon>Tylenchomorpha</taxon>
        <taxon>Sphaerularioidea</taxon>
        <taxon>Anguinidae</taxon>
        <taxon>Anguininae</taxon>
        <taxon>Ditylenchus</taxon>
    </lineage>
</organism>
<dbReference type="PANTHER" id="PTHR22776">
    <property type="entry name" value="MARVEL-CONTAINING POTENTIAL LIPID RAFT-ASSOCIATED PROTEIN"/>
    <property type="match status" value="1"/>
</dbReference>
<evidence type="ECO:0000259" key="8">
    <source>
        <dbReference type="PROSITE" id="PS51225"/>
    </source>
</evidence>
<dbReference type="InterPro" id="IPR008253">
    <property type="entry name" value="Marvel"/>
</dbReference>
<dbReference type="GO" id="GO:0016020">
    <property type="term" value="C:membrane"/>
    <property type="evidence" value="ECO:0007669"/>
    <property type="project" value="UniProtKB-SubCell"/>
</dbReference>
<evidence type="ECO:0000256" key="3">
    <source>
        <dbReference type="ARBA" id="ARBA00022989"/>
    </source>
</evidence>
<feature type="compositionally biased region" description="Acidic residues" evidence="6">
    <location>
        <begin position="1"/>
        <end position="10"/>
    </location>
</feature>
<evidence type="ECO:0000313" key="9">
    <source>
        <dbReference type="EMBL" id="KAI1720459.1"/>
    </source>
</evidence>
<feature type="region of interest" description="Disordered" evidence="6">
    <location>
        <begin position="239"/>
        <end position="278"/>
    </location>
</feature>
<reference evidence="9" key="1">
    <citation type="submission" date="2022-01" db="EMBL/GenBank/DDBJ databases">
        <title>Genome Sequence Resource for Two Populations of Ditylenchus destructor, the Migratory Endoparasitic Phytonematode.</title>
        <authorList>
            <person name="Zhang H."/>
            <person name="Lin R."/>
            <person name="Xie B."/>
        </authorList>
    </citation>
    <scope>NUCLEOTIDE SEQUENCE</scope>
    <source>
        <strain evidence="9">BazhouSP</strain>
    </source>
</reference>
<evidence type="ECO:0000256" key="1">
    <source>
        <dbReference type="ARBA" id="ARBA00004141"/>
    </source>
</evidence>
<proteinExistence type="predicted"/>
<evidence type="ECO:0000256" key="5">
    <source>
        <dbReference type="PROSITE-ProRule" id="PRU00581"/>
    </source>
</evidence>
<sequence>MLKEDEAEDREDLKTYTDSKRVPPPQEEERGPPSVETVQPQPTAQSQQPAVVSQHTIRTPQQSRTTTGVPHNKRSQSSTNPFQMHSKISVIPANRQGQLNTQFLATLPGALKLGEIILGFVSFILAICADRRSTSAAWTEHISFETTIVVTAILIGYVVFPHLTIANEQTRNGLVVVELLFYGLNALFYFIGIWLMVHLSASWTAEGRGAAIMDAILCVALCVLYAVETFLKFKSWRGDEDTSANVKRSPHPTIPPPPTHRPYDSPPEDSNKDHAIPV</sequence>
<feature type="transmembrane region" description="Helical" evidence="7">
    <location>
        <begin position="103"/>
        <end position="127"/>
    </location>
</feature>
<feature type="transmembrane region" description="Helical" evidence="7">
    <location>
        <begin position="147"/>
        <end position="167"/>
    </location>
</feature>
<evidence type="ECO:0000256" key="7">
    <source>
        <dbReference type="SAM" id="Phobius"/>
    </source>
</evidence>
<keyword evidence="3 7" id="KW-1133">Transmembrane helix</keyword>
<feature type="compositionally biased region" description="Polar residues" evidence="6">
    <location>
        <begin position="53"/>
        <end position="83"/>
    </location>
</feature>
<protein>
    <recommendedName>
        <fullName evidence="8">MARVEL domain-containing protein</fullName>
    </recommendedName>
</protein>
<gene>
    <name evidence="9" type="ORF">DdX_04689</name>
</gene>
<keyword evidence="2 5" id="KW-0812">Transmembrane</keyword>
<evidence type="ECO:0000313" key="10">
    <source>
        <dbReference type="Proteomes" id="UP001201812"/>
    </source>
</evidence>
<name>A0AAD4R700_9BILA</name>
<comment type="caution">
    <text evidence="9">The sequence shown here is derived from an EMBL/GenBank/DDBJ whole genome shotgun (WGS) entry which is preliminary data.</text>
</comment>
<feature type="domain" description="MARVEL" evidence="8">
    <location>
        <begin position="103"/>
        <end position="237"/>
    </location>
</feature>
<dbReference type="EMBL" id="JAKKPZ010000005">
    <property type="protein sequence ID" value="KAI1720459.1"/>
    <property type="molecule type" value="Genomic_DNA"/>
</dbReference>
<dbReference type="InterPro" id="IPR050578">
    <property type="entry name" value="MARVEL-CKLF_proteins"/>
</dbReference>
<feature type="compositionally biased region" description="Basic and acidic residues" evidence="6">
    <location>
        <begin position="11"/>
        <end position="31"/>
    </location>
</feature>
<feature type="transmembrane region" description="Helical" evidence="7">
    <location>
        <begin position="209"/>
        <end position="227"/>
    </location>
</feature>
<evidence type="ECO:0000256" key="4">
    <source>
        <dbReference type="ARBA" id="ARBA00023136"/>
    </source>
</evidence>
<dbReference type="AlphaFoldDB" id="A0AAD4R700"/>
<comment type="subcellular location">
    <subcellularLocation>
        <location evidence="1">Membrane</location>
        <topology evidence="1">Multi-pass membrane protein</topology>
    </subcellularLocation>
</comment>
<accession>A0AAD4R700</accession>
<keyword evidence="4 5" id="KW-0472">Membrane</keyword>
<keyword evidence="10" id="KW-1185">Reference proteome</keyword>
<evidence type="ECO:0000256" key="6">
    <source>
        <dbReference type="SAM" id="MobiDB-lite"/>
    </source>
</evidence>
<feature type="transmembrane region" description="Helical" evidence="7">
    <location>
        <begin position="179"/>
        <end position="197"/>
    </location>
</feature>